<accession>A0A109BLJ7</accession>
<organism evidence="2 3">
    <name type="scientific">Hyphomicrobium sulfonivorans</name>
    <dbReference type="NCBI Taxonomy" id="121290"/>
    <lineage>
        <taxon>Bacteria</taxon>
        <taxon>Pseudomonadati</taxon>
        <taxon>Pseudomonadota</taxon>
        <taxon>Alphaproteobacteria</taxon>
        <taxon>Hyphomicrobiales</taxon>
        <taxon>Hyphomicrobiaceae</taxon>
        <taxon>Hyphomicrobium</taxon>
    </lineage>
</organism>
<dbReference type="STRING" id="121290.APY04_0821"/>
<dbReference type="OrthoDB" id="8085812at2"/>
<dbReference type="EMBL" id="LMTR01000028">
    <property type="protein sequence ID" value="KWT70760.1"/>
    <property type="molecule type" value="Genomic_DNA"/>
</dbReference>
<feature type="region of interest" description="Disordered" evidence="1">
    <location>
        <begin position="211"/>
        <end position="244"/>
    </location>
</feature>
<comment type="caution">
    <text evidence="2">The sequence shown here is derived from an EMBL/GenBank/DDBJ whole genome shotgun (WGS) entry which is preliminary data.</text>
</comment>
<protein>
    <submittedName>
        <fullName evidence="2">Phage protein</fullName>
    </submittedName>
</protein>
<reference evidence="2 3" key="1">
    <citation type="submission" date="2015-10" db="EMBL/GenBank/DDBJ databases">
        <title>Transcriptomic analysis of a linuron degrading triple-species bacterial consortium.</title>
        <authorList>
            <person name="Albers P."/>
        </authorList>
    </citation>
    <scope>NUCLEOTIDE SEQUENCE [LARGE SCALE GENOMIC DNA]</scope>
    <source>
        <strain evidence="2 3">WDL6</strain>
    </source>
</reference>
<evidence type="ECO:0000313" key="2">
    <source>
        <dbReference type="EMBL" id="KWT70760.1"/>
    </source>
</evidence>
<gene>
    <name evidence="2" type="ORF">APY04_0821</name>
</gene>
<evidence type="ECO:0000313" key="3">
    <source>
        <dbReference type="Proteomes" id="UP000059074"/>
    </source>
</evidence>
<dbReference type="RefSeq" id="WP_068459924.1">
    <property type="nucleotide sequence ID" value="NZ_LMTR01000028.1"/>
</dbReference>
<dbReference type="AlphaFoldDB" id="A0A109BLJ7"/>
<proteinExistence type="predicted"/>
<dbReference type="Proteomes" id="UP000059074">
    <property type="component" value="Unassembled WGS sequence"/>
</dbReference>
<sequence>MLKAIIDTVDGLPDAVKEHYKQGDDGKFVLTVEAVNGFSLEDVTGLKNALGKERSTREALEKATAKFKDLDPDKAREALAKMAELSEIDPQKEADKLAQAKVDAIKAQLLESHGKDLKTRDDTLSAYRTQIEKLLIDSAATSALADAKGSIDLLLPHIRNAARVVEKDGAFAVEIVKPDGSPKVNGKGDNMSITELVAEMRQSDVFGRAFEASGHSGTGKGPSNGTGGTGQLKRSQMTNKQKADYIAEHGQEAFLKLPK</sequence>
<keyword evidence="3" id="KW-1185">Reference proteome</keyword>
<feature type="compositionally biased region" description="Gly residues" evidence="1">
    <location>
        <begin position="216"/>
        <end position="230"/>
    </location>
</feature>
<name>A0A109BLJ7_HYPSL</name>
<evidence type="ECO:0000256" key="1">
    <source>
        <dbReference type="SAM" id="MobiDB-lite"/>
    </source>
</evidence>
<dbReference type="PATRIC" id="fig|121290.4.peg.3517"/>